<sequence>MQVKITHQMADGTSQDFGTQALSHMPPIGEPFSADHKTYYKTKAYFGPDDSGHYLLVLEGDPLPERS</sequence>
<evidence type="ECO:0000256" key="1">
    <source>
        <dbReference type="SAM" id="MobiDB-lite"/>
    </source>
</evidence>
<evidence type="ECO:0000313" key="2">
    <source>
        <dbReference type="EMBL" id="SMP65626.1"/>
    </source>
</evidence>
<comment type="caution">
    <text evidence="2">The sequence shown here is derived from an EMBL/GenBank/DDBJ whole genome shotgun (WGS) entry which is preliminary data.</text>
</comment>
<dbReference type="RefSeq" id="WP_283443058.1">
    <property type="nucleotide sequence ID" value="NZ_FXUL01000011.1"/>
</dbReference>
<name>A0ABY1QAK6_9BURK</name>
<proteinExistence type="predicted"/>
<feature type="compositionally biased region" description="Polar residues" evidence="1">
    <location>
        <begin position="11"/>
        <end position="22"/>
    </location>
</feature>
<organism evidence="2 3">
    <name type="scientific">Noviherbaspirillum suwonense</name>
    <dbReference type="NCBI Taxonomy" id="1224511"/>
    <lineage>
        <taxon>Bacteria</taxon>
        <taxon>Pseudomonadati</taxon>
        <taxon>Pseudomonadota</taxon>
        <taxon>Betaproteobacteria</taxon>
        <taxon>Burkholderiales</taxon>
        <taxon>Oxalobacteraceae</taxon>
        <taxon>Noviherbaspirillum</taxon>
    </lineage>
</organism>
<dbReference type="EMBL" id="FXUL01000011">
    <property type="protein sequence ID" value="SMP65626.1"/>
    <property type="molecule type" value="Genomic_DNA"/>
</dbReference>
<reference evidence="2 3" key="1">
    <citation type="submission" date="2017-05" db="EMBL/GenBank/DDBJ databases">
        <authorList>
            <person name="Varghese N."/>
            <person name="Submissions S."/>
        </authorList>
    </citation>
    <scope>NUCLEOTIDE SEQUENCE [LARGE SCALE GENOMIC DNA]</scope>
    <source>
        <strain evidence="2 3">DSM 26001</strain>
    </source>
</reference>
<feature type="region of interest" description="Disordered" evidence="1">
    <location>
        <begin position="1"/>
        <end position="28"/>
    </location>
</feature>
<gene>
    <name evidence="2" type="ORF">SAMN06295970_11120</name>
</gene>
<accession>A0ABY1QAK6</accession>
<evidence type="ECO:0000313" key="3">
    <source>
        <dbReference type="Proteomes" id="UP001158049"/>
    </source>
</evidence>
<keyword evidence="3" id="KW-1185">Reference proteome</keyword>
<dbReference type="Proteomes" id="UP001158049">
    <property type="component" value="Unassembled WGS sequence"/>
</dbReference>
<protein>
    <submittedName>
        <fullName evidence="2">Uncharacterized protein</fullName>
    </submittedName>
</protein>